<evidence type="ECO:0000313" key="1">
    <source>
        <dbReference type="EMBL" id="KAA6441249.1"/>
    </source>
</evidence>
<dbReference type="Pfam" id="PF13483">
    <property type="entry name" value="Lactamase_B_3"/>
    <property type="match status" value="1"/>
</dbReference>
<dbReference type="EMBL" id="VBSN01000019">
    <property type="protein sequence ID" value="KAA6441249.1"/>
    <property type="molecule type" value="Genomic_DNA"/>
</dbReference>
<dbReference type="SUPFAM" id="SSF56281">
    <property type="entry name" value="Metallo-hydrolase/oxidoreductase"/>
    <property type="match status" value="1"/>
</dbReference>
<dbReference type="Proteomes" id="UP000323994">
    <property type="component" value="Unassembled WGS sequence"/>
</dbReference>
<evidence type="ECO:0008006" key="3">
    <source>
        <dbReference type="Google" id="ProtNLM"/>
    </source>
</evidence>
<keyword evidence="2" id="KW-1185">Reference proteome</keyword>
<sequence length="452" mass="52299">MKVTHLNSATEIITVNGIKILTDPWLDDGIYYGSWYIYPPYNQSHTLLEDIDYVYISHIHPDHFCEKSMKRLSKNVKILIHNYEDKSLRRKIEMLGFSSIIELNNNERILLENQVYINIFAADNCNPEICGKAFGCFFPSATLGKTNQIDSMCVIDNEKYVLVNTNDCPYPIAYEALTRIVQQYPQIDFLLVGYAGASLYPYAMSDYSETEMFTAQQQTKQRGLNMATKIINKINPRFFMPFAGTYVLGGANWKLNKYSPIPELENAANYFKQELSTNGQNCQPVLLNSGETFDLTTETQTNDYIPSNSKDKWQYIQNELSSKKYTFDDDMEVSLDDIMLLIPDAIKRFHYKRNAVNFQTQTTILINLPENKLLKICCSGNNSGFDIIQKSLANWIEPFIYFDINFKLLHRILKGPKYAHWNNVEIGALLKMIRKPDKYEMGIHMMLCYLHV</sequence>
<name>A0A5M8QYH9_9BACT</name>
<accession>A0A5M8QYH9</accession>
<protein>
    <recommendedName>
        <fullName evidence="3">MBL fold metallo-hydrolase</fullName>
    </recommendedName>
</protein>
<organism evidence="1 2">
    <name type="scientific">Dyadobacter flavalbus</name>
    <dbReference type="NCBI Taxonomy" id="2579942"/>
    <lineage>
        <taxon>Bacteria</taxon>
        <taxon>Pseudomonadati</taxon>
        <taxon>Bacteroidota</taxon>
        <taxon>Cytophagia</taxon>
        <taxon>Cytophagales</taxon>
        <taxon>Spirosomataceae</taxon>
        <taxon>Dyadobacter</taxon>
    </lineage>
</organism>
<dbReference type="PANTHER" id="PTHR43546">
    <property type="entry name" value="UPF0173 METAL-DEPENDENT HYDROLASE MJ1163-RELATED"/>
    <property type="match status" value="1"/>
</dbReference>
<dbReference type="InterPro" id="IPR050114">
    <property type="entry name" value="UPF0173_UPF0282_UlaG_hydrolase"/>
</dbReference>
<proteinExistence type="predicted"/>
<gene>
    <name evidence="1" type="ORF">FEM33_02770</name>
</gene>
<dbReference type="OrthoDB" id="9805728at2"/>
<dbReference type="RefSeq" id="WP_139010595.1">
    <property type="nucleotide sequence ID" value="NZ_VBSN01000019.1"/>
</dbReference>
<dbReference type="AlphaFoldDB" id="A0A5M8QYH9"/>
<reference evidence="1 2" key="1">
    <citation type="submission" date="2019-05" db="EMBL/GenBank/DDBJ databases">
        <authorList>
            <person name="Qu J.-H."/>
        </authorList>
    </citation>
    <scope>NUCLEOTIDE SEQUENCE [LARGE SCALE GENOMIC DNA]</scope>
    <source>
        <strain evidence="1 2">NS28</strain>
    </source>
</reference>
<dbReference type="Gene3D" id="3.60.15.10">
    <property type="entry name" value="Ribonuclease Z/Hydroxyacylglutathione hydrolase-like"/>
    <property type="match status" value="1"/>
</dbReference>
<comment type="caution">
    <text evidence="1">The sequence shown here is derived from an EMBL/GenBank/DDBJ whole genome shotgun (WGS) entry which is preliminary data.</text>
</comment>
<dbReference type="InterPro" id="IPR036866">
    <property type="entry name" value="RibonucZ/Hydroxyglut_hydro"/>
</dbReference>
<evidence type="ECO:0000313" key="2">
    <source>
        <dbReference type="Proteomes" id="UP000323994"/>
    </source>
</evidence>